<keyword evidence="4" id="KW-1185">Reference proteome</keyword>
<dbReference type="NCBIfam" id="TIGR01840">
    <property type="entry name" value="esterase_phb"/>
    <property type="match status" value="1"/>
</dbReference>
<accession>A0ABU2HYN5</accession>
<protein>
    <submittedName>
        <fullName evidence="3">PHB depolymerase family esterase</fullName>
    </submittedName>
</protein>
<comment type="caution">
    <text evidence="3">The sequence shown here is derived from an EMBL/GenBank/DDBJ whole genome shotgun (WGS) entry which is preliminary data.</text>
</comment>
<dbReference type="InterPro" id="IPR029058">
    <property type="entry name" value="AB_hydrolase_fold"/>
</dbReference>
<gene>
    <name evidence="3" type="ORF">RGQ15_21710</name>
</gene>
<dbReference type="PANTHER" id="PTHR43037">
    <property type="entry name" value="UNNAMED PRODUCT-RELATED"/>
    <property type="match status" value="1"/>
</dbReference>
<dbReference type="InterPro" id="IPR010126">
    <property type="entry name" value="Esterase_phb"/>
</dbReference>
<evidence type="ECO:0000313" key="4">
    <source>
        <dbReference type="Proteomes" id="UP001269144"/>
    </source>
</evidence>
<dbReference type="Gene3D" id="3.40.50.1820">
    <property type="entry name" value="alpha/beta hydrolase"/>
    <property type="match status" value="1"/>
</dbReference>
<dbReference type="Pfam" id="PF10503">
    <property type="entry name" value="Esterase_PHB"/>
    <property type="match status" value="1"/>
</dbReference>
<proteinExistence type="predicted"/>
<evidence type="ECO:0000256" key="2">
    <source>
        <dbReference type="ARBA" id="ARBA00022801"/>
    </source>
</evidence>
<organism evidence="3 4">
    <name type="scientific">Paracoccus aurantius</name>
    <dbReference type="NCBI Taxonomy" id="3073814"/>
    <lineage>
        <taxon>Bacteria</taxon>
        <taxon>Pseudomonadati</taxon>
        <taxon>Pseudomonadota</taxon>
        <taxon>Alphaproteobacteria</taxon>
        <taxon>Rhodobacterales</taxon>
        <taxon>Paracoccaceae</taxon>
        <taxon>Paracoccus</taxon>
    </lineage>
</organism>
<dbReference type="Proteomes" id="UP001269144">
    <property type="component" value="Unassembled WGS sequence"/>
</dbReference>
<name>A0ABU2HYN5_9RHOB</name>
<keyword evidence="1" id="KW-0732">Signal</keyword>
<dbReference type="RefSeq" id="WP_311163000.1">
    <property type="nucleotide sequence ID" value="NZ_JAVQLW010000006.1"/>
</dbReference>
<evidence type="ECO:0000256" key="1">
    <source>
        <dbReference type="ARBA" id="ARBA00022729"/>
    </source>
</evidence>
<dbReference type="SUPFAM" id="SSF53474">
    <property type="entry name" value="alpha/beta-Hydrolases"/>
    <property type="match status" value="1"/>
</dbReference>
<dbReference type="EMBL" id="JAVQLW010000006">
    <property type="protein sequence ID" value="MDS9470174.1"/>
    <property type="molecule type" value="Genomic_DNA"/>
</dbReference>
<dbReference type="InterPro" id="IPR050955">
    <property type="entry name" value="Plant_Biomass_Hydrol_Est"/>
</dbReference>
<keyword evidence="2" id="KW-0378">Hydrolase</keyword>
<dbReference type="PANTHER" id="PTHR43037:SF1">
    <property type="entry name" value="BLL1128 PROTEIN"/>
    <property type="match status" value="1"/>
</dbReference>
<reference evidence="4" key="1">
    <citation type="submission" date="2023-07" db="EMBL/GenBank/DDBJ databases">
        <title>Paracoccus sp. MBLB3053 whole genome sequence.</title>
        <authorList>
            <person name="Hwang C.Y."/>
            <person name="Cho E.-S."/>
            <person name="Seo M.-J."/>
        </authorList>
    </citation>
    <scope>NUCLEOTIDE SEQUENCE [LARGE SCALE GENOMIC DNA]</scope>
    <source>
        <strain evidence="4">MBLB3053</strain>
    </source>
</reference>
<sequence>MKPLDIGAMRRVLTDGRPIAANALVRRTPAQHGLMADGGEPVALNSLSAMTDMLNWQMHPAPVPEALPLGASFKTDRFTCQPGARDYLTYVPASASKGAKGLVLMLHGCTQTNADFAIGTGMNALAEQHGFVVVYPQQSRGDNAQSCWNWFSPADQRRGRGEPAILAGIATHVAKTHGIRPAETFVAGLSAGAAMAVILGQTYPEVFAAVGTHAGLAHGIARDVPSAFAAMAGSAFAEPQRPAERSPIPTIIFQGSADLTVNPANADRIARDVLSAGPEVTLFETATSHQNGRNYVRETTTASDGTVLMEYWKIDGLGHAWSGGNPSGSYVDPTGPNASAEMVRFFFRLGADDT</sequence>
<evidence type="ECO:0000313" key="3">
    <source>
        <dbReference type="EMBL" id="MDS9470174.1"/>
    </source>
</evidence>